<dbReference type="SUPFAM" id="SSF53067">
    <property type="entry name" value="Actin-like ATPase domain"/>
    <property type="match status" value="2"/>
</dbReference>
<dbReference type="EMBL" id="OZ037950">
    <property type="protein sequence ID" value="CAL1712194.1"/>
    <property type="molecule type" value="Genomic_DNA"/>
</dbReference>
<evidence type="ECO:0000313" key="4">
    <source>
        <dbReference type="Proteomes" id="UP001497453"/>
    </source>
</evidence>
<accession>A0ABP1E016</accession>
<evidence type="ECO:0000313" key="3">
    <source>
        <dbReference type="EMBL" id="CAL1712194.1"/>
    </source>
</evidence>
<dbReference type="SMART" id="SM00268">
    <property type="entry name" value="ACTIN"/>
    <property type="match status" value="1"/>
</dbReference>
<dbReference type="InterPro" id="IPR043129">
    <property type="entry name" value="ATPase_NBD"/>
</dbReference>
<dbReference type="Proteomes" id="UP001497453">
    <property type="component" value="Chromosome 7"/>
</dbReference>
<evidence type="ECO:0000256" key="2">
    <source>
        <dbReference type="SAM" id="MobiDB-lite"/>
    </source>
</evidence>
<keyword evidence="4" id="KW-1185">Reference proteome</keyword>
<dbReference type="CDD" id="cd10210">
    <property type="entry name" value="ASKHA_NBD_Arp6"/>
    <property type="match status" value="1"/>
</dbReference>
<evidence type="ECO:0000256" key="1">
    <source>
        <dbReference type="RuleBase" id="RU000487"/>
    </source>
</evidence>
<comment type="similarity">
    <text evidence="1">Belongs to the actin family.</text>
</comment>
<dbReference type="Gene3D" id="3.90.640.10">
    <property type="entry name" value="Actin, Chain A, domain 4"/>
    <property type="match status" value="1"/>
</dbReference>
<protein>
    <recommendedName>
        <fullName evidence="5">Actin-related protein 6</fullName>
    </recommendedName>
</protein>
<sequence>MKTTILVDNGASSIKLGVADGSEVDAKTIFNAIVRSKGDKTTYVGDEIRQCHDFSSLHYRLPFEKGYLVDWDAEKAIWDSLFNTNFLGVDPTNSSLLITEPYFNLPNIQDTYDQFIFEEYEFQAYHRCTPASLIPHGSLYAEPALPTPECMLVIDAGFSFTHVVPIMNGAIVWNAVKRVDVGGKLLTNHLKELVSFRQWNMMDETYIINDVKEQCCYVSQNFKKDLDICRENPRRNSIVQEYILPDYSANRLGRIRKPDEPVEDSYQILYMENERFSVPEILFHPDDIGLEQSGLATTIAHSISLLPEDLQGMFWANIGLIGGSSKFPGFRERLLSELRTLAPVDCGVDIFQSQEPILEAYHAAHAFSRTPQFTQCLVTRAEYQEMGSNACRRKFRDWRSTDTAEPKAKEVTKNKSTARLREEDSGGDEATPSKRTRAKGKAVASVPSSTRRK</sequence>
<reference evidence="4" key="1">
    <citation type="submission" date="2024-04" db="EMBL/GenBank/DDBJ databases">
        <authorList>
            <person name="Shaw F."/>
            <person name="Minotto A."/>
        </authorList>
    </citation>
    <scope>NUCLEOTIDE SEQUENCE [LARGE SCALE GENOMIC DNA]</scope>
</reference>
<evidence type="ECO:0008006" key="5">
    <source>
        <dbReference type="Google" id="ProtNLM"/>
    </source>
</evidence>
<name>A0ABP1E016_9APHY</name>
<dbReference type="Gene3D" id="3.30.420.40">
    <property type="match status" value="2"/>
</dbReference>
<feature type="region of interest" description="Disordered" evidence="2">
    <location>
        <begin position="401"/>
        <end position="453"/>
    </location>
</feature>
<gene>
    <name evidence="3" type="ORF">GFSPODELE1_LOCUS8713</name>
</gene>
<dbReference type="InterPro" id="IPR004000">
    <property type="entry name" value="Actin"/>
</dbReference>
<dbReference type="PANTHER" id="PTHR11937">
    <property type="entry name" value="ACTIN"/>
    <property type="match status" value="1"/>
</dbReference>
<organism evidence="3 4">
    <name type="scientific">Somion occarium</name>
    <dbReference type="NCBI Taxonomy" id="3059160"/>
    <lineage>
        <taxon>Eukaryota</taxon>
        <taxon>Fungi</taxon>
        <taxon>Dikarya</taxon>
        <taxon>Basidiomycota</taxon>
        <taxon>Agaricomycotina</taxon>
        <taxon>Agaricomycetes</taxon>
        <taxon>Polyporales</taxon>
        <taxon>Cerrenaceae</taxon>
        <taxon>Somion</taxon>
    </lineage>
</organism>
<dbReference type="Pfam" id="PF00022">
    <property type="entry name" value="Actin"/>
    <property type="match status" value="1"/>
</dbReference>
<proteinExistence type="inferred from homology"/>
<feature type="compositionally biased region" description="Basic and acidic residues" evidence="2">
    <location>
        <begin position="401"/>
        <end position="424"/>
    </location>
</feature>
<dbReference type="Gene3D" id="2.30.36.70">
    <property type="entry name" value="Actin, Chain A, domain 2"/>
    <property type="match status" value="1"/>
</dbReference>